<proteinExistence type="predicted"/>
<dbReference type="AlphaFoldDB" id="A0A1I7MEE1"/>
<evidence type="ECO:0000259" key="7">
    <source>
        <dbReference type="Pfam" id="PF07730"/>
    </source>
</evidence>
<dbReference type="GO" id="GO:0000155">
    <property type="term" value="F:phosphorelay sensor kinase activity"/>
    <property type="evidence" value="ECO:0007669"/>
    <property type="project" value="InterPro"/>
</dbReference>
<dbReference type="RefSeq" id="WP_091693178.1">
    <property type="nucleotide sequence ID" value="NZ_FPCG01000001.1"/>
</dbReference>
<feature type="transmembrane region" description="Helical" evidence="5">
    <location>
        <begin position="150"/>
        <end position="170"/>
    </location>
</feature>
<evidence type="ECO:0000256" key="3">
    <source>
        <dbReference type="ARBA" id="ARBA00023012"/>
    </source>
</evidence>
<keyword evidence="5" id="KW-0472">Membrane</keyword>
<dbReference type="InterPro" id="IPR036890">
    <property type="entry name" value="HATPase_C_sf"/>
</dbReference>
<feature type="transmembrane region" description="Helical" evidence="5">
    <location>
        <begin position="126"/>
        <end position="144"/>
    </location>
</feature>
<evidence type="ECO:0000313" key="9">
    <source>
        <dbReference type="Proteomes" id="UP000198881"/>
    </source>
</evidence>
<keyword evidence="2 8" id="KW-0418">Kinase</keyword>
<dbReference type="EMBL" id="FPCG01000001">
    <property type="protein sequence ID" value="SFV20288.1"/>
    <property type="molecule type" value="Genomic_DNA"/>
</dbReference>
<dbReference type="OrthoDB" id="5241784at2"/>
<protein>
    <submittedName>
        <fullName evidence="8">Two-component system, NarL family, sensor histidine kinase DesK</fullName>
    </submittedName>
</protein>
<dbReference type="InterPro" id="IPR011712">
    <property type="entry name" value="Sig_transdc_His_kin_sub3_dim/P"/>
</dbReference>
<dbReference type="InterPro" id="IPR003594">
    <property type="entry name" value="HATPase_dom"/>
</dbReference>
<evidence type="ECO:0000313" key="8">
    <source>
        <dbReference type="EMBL" id="SFV20288.1"/>
    </source>
</evidence>
<feature type="transmembrane region" description="Helical" evidence="5">
    <location>
        <begin position="22"/>
        <end position="41"/>
    </location>
</feature>
<keyword evidence="5" id="KW-0812">Transmembrane</keyword>
<evidence type="ECO:0000256" key="5">
    <source>
        <dbReference type="SAM" id="Phobius"/>
    </source>
</evidence>
<dbReference type="PANTHER" id="PTHR24421:SF63">
    <property type="entry name" value="SENSOR HISTIDINE KINASE DESK"/>
    <property type="match status" value="1"/>
</dbReference>
<dbReference type="Gene3D" id="3.30.565.10">
    <property type="entry name" value="Histidine kinase-like ATPase, C-terminal domain"/>
    <property type="match status" value="1"/>
</dbReference>
<dbReference type="Pfam" id="PF07730">
    <property type="entry name" value="HisKA_3"/>
    <property type="match status" value="1"/>
</dbReference>
<sequence length="388" mass="41097">MSPTAQTPPGTPGPPGPGIRQVMMDAGVWLVFLAFPVFSILRTDASIPLKVLGFAGLAGFAALYLIAFIRPQPLLRRPLWVNTVLYCVGLLALVGLAVPSASYGVLATAPYFAAVWLFNHPVRVGMTGAAVVVVLFAAVGLWWAGPANLFWSAVALGASLLIIVTVRLSMAQEDRARVLREELIVAQQRESLARDVHDVLGHSLTVVTVKTELAQRLVDADPERAKAELAEVLELTRQSLAEVRSTVGGLRTPELGAQLASTRTALDAAGISAHLPTLDTAEQIPAGQRALFAWCLREAVTNLIRHAGASRCTVTLEPGRLVVHDDGRGLPGPTGTSQPGQDREGNGLRGMRERVEQAGGTLTIGPGGPAGPSRRNRSRPGTQVEVTL</sequence>
<dbReference type="SUPFAM" id="SSF55874">
    <property type="entry name" value="ATPase domain of HSP90 chaperone/DNA topoisomerase II/histidine kinase"/>
    <property type="match status" value="1"/>
</dbReference>
<feature type="domain" description="Signal transduction histidine kinase subgroup 3 dimerisation and phosphoacceptor" evidence="7">
    <location>
        <begin position="189"/>
        <end position="254"/>
    </location>
</feature>
<dbReference type="GO" id="GO:0016020">
    <property type="term" value="C:membrane"/>
    <property type="evidence" value="ECO:0007669"/>
    <property type="project" value="InterPro"/>
</dbReference>
<gene>
    <name evidence="8" type="ORF">SAMN04487966_101287</name>
</gene>
<feature type="transmembrane region" description="Helical" evidence="5">
    <location>
        <begin position="79"/>
        <end position="97"/>
    </location>
</feature>
<accession>A0A1I7MEE1</accession>
<reference evidence="8 9" key="1">
    <citation type="submission" date="2016-10" db="EMBL/GenBank/DDBJ databases">
        <authorList>
            <person name="de Groot N.N."/>
        </authorList>
    </citation>
    <scope>NUCLEOTIDE SEQUENCE [LARGE SCALE GENOMIC DNA]</scope>
    <source>
        <strain evidence="8 9">CGMCC 1.7054</strain>
    </source>
</reference>
<dbReference type="Pfam" id="PF02518">
    <property type="entry name" value="HATPase_c"/>
    <property type="match status" value="1"/>
</dbReference>
<dbReference type="Gene3D" id="1.20.5.1930">
    <property type="match status" value="1"/>
</dbReference>
<dbReference type="Proteomes" id="UP000198881">
    <property type="component" value="Unassembled WGS sequence"/>
</dbReference>
<name>A0A1I7MEE1_9MICC</name>
<feature type="region of interest" description="Disordered" evidence="4">
    <location>
        <begin position="323"/>
        <end position="388"/>
    </location>
</feature>
<keyword evidence="9" id="KW-1185">Reference proteome</keyword>
<keyword evidence="3" id="KW-0902">Two-component regulatory system</keyword>
<keyword evidence="1" id="KW-0808">Transferase</keyword>
<evidence type="ECO:0000256" key="2">
    <source>
        <dbReference type="ARBA" id="ARBA00022777"/>
    </source>
</evidence>
<feature type="compositionally biased region" description="Basic and acidic residues" evidence="4">
    <location>
        <begin position="341"/>
        <end position="356"/>
    </location>
</feature>
<evidence type="ECO:0000256" key="1">
    <source>
        <dbReference type="ARBA" id="ARBA00022679"/>
    </source>
</evidence>
<dbReference type="InterPro" id="IPR050482">
    <property type="entry name" value="Sensor_HK_TwoCompSys"/>
</dbReference>
<organism evidence="8 9">
    <name type="scientific">Micrococcus terreus</name>
    <dbReference type="NCBI Taxonomy" id="574650"/>
    <lineage>
        <taxon>Bacteria</taxon>
        <taxon>Bacillati</taxon>
        <taxon>Actinomycetota</taxon>
        <taxon>Actinomycetes</taxon>
        <taxon>Micrococcales</taxon>
        <taxon>Micrococcaceae</taxon>
        <taxon>Micrococcus</taxon>
    </lineage>
</organism>
<keyword evidence="5" id="KW-1133">Transmembrane helix</keyword>
<feature type="domain" description="Histidine kinase/HSP90-like ATPase" evidence="6">
    <location>
        <begin position="295"/>
        <end position="388"/>
    </location>
</feature>
<dbReference type="GO" id="GO:0046983">
    <property type="term" value="F:protein dimerization activity"/>
    <property type="evidence" value="ECO:0007669"/>
    <property type="project" value="InterPro"/>
</dbReference>
<feature type="compositionally biased region" description="Polar residues" evidence="4">
    <location>
        <begin position="379"/>
        <end position="388"/>
    </location>
</feature>
<dbReference type="PANTHER" id="PTHR24421">
    <property type="entry name" value="NITRATE/NITRITE SENSOR PROTEIN NARX-RELATED"/>
    <property type="match status" value="1"/>
</dbReference>
<dbReference type="CDD" id="cd16917">
    <property type="entry name" value="HATPase_UhpB-NarQ-NarX-like"/>
    <property type="match status" value="1"/>
</dbReference>
<evidence type="ECO:0000256" key="4">
    <source>
        <dbReference type="SAM" id="MobiDB-lite"/>
    </source>
</evidence>
<feature type="transmembrane region" description="Helical" evidence="5">
    <location>
        <begin position="47"/>
        <end position="67"/>
    </location>
</feature>
<dbReference type="STRING" id="574650.SAMN04487966_101287"/>
<evidence type="ECO:0000259" key="6">
    <source>
        <dbReference type="Pfam" id="PF02518"/>
    </source>
</evidence>